<keyword evidence="5" id="KW-0963">Cytoplasm</keyword>
<evidence type="ECO:0000256" key="9">
    <source>
        <dbReference type="ARBA" id="ARBA00041273"/>
    </source>
</evidence>
<dbReference type="PANTHER" id="PTHR45949">
    <property type="entry name" value="SORTING NEXIN-4"/>
    <property type="match status" value="1"/>
</dbReference>
<evidence type="ECO:0000256" key="11">
    <source>
        <dbReference type="SAM" id="MobiDB-lite"/>
    </source>
</evidence>
<dbReference type="SMART" id="SM00312">
    <property type="entry name" value="PX"/>
    <property type="match status" value="1"/>
</dbReference>
<dbReference type="Pfam" id="PF00787">
    <property type="entry name" value="PX"/>
    <property type="match status" value="1"/>
</dbReference>
<dbReference type="SUPFAM" id="SSF103657">
    <property type="entry name" value="BAR/IMD domain-like"/>
    <property type="match status" value="1"/>
</dbReference>
<dbReference type="PROSITE" id="PS50195">
    <property type="entry name" value="PX"/>
    <property type="match status" value="1"/>
</dbReference>
<dbReference type="Gene3D" id="1.20.1270.60">
    <property type="entry name" value="Arfaptin homology (AH) domain/BAR domain"/>
    <property type="match status" value="1"/>
</dbReference>
<dbReference type="InterPro" id="IPR001683">
    <property type="entry name" value="PX_dom"/>
</dbReference>
<dbReference type="InterPro" id="IPR036871">
    <property type="entry name" value="PX_dom_sf"/>
</dbReference>
<dbReference type="GO" id="GO:0005769">
    <property type="term" value="C:early endosome"/>
    <property type="evidence" value="ECO:0007669"/>
    <property type="project" value="TreeGrafter"/>
</dbReference>
<keyword evidence="4" id="KW-0813">Transport</keyword>
<comment type="caution">
    <text evidence="13">The sequence shown here is derived from an EMBL/GenBank/DDBJ whole genome shotgun (WGS) entry which is preliminary data.</text>
</comment>
<dbReference type="GO" id="GO:0061709">
    <property type="term" value="P:reticulophagy"/>
    <property type="evidence" value="ECO:0007669"/>
    <property type="project" value="TreeGrafter"/>
</dbReference>
<sequence length="461" mass="52868">MEEVYMSEEYSDVPWETTPAGLDIRASSSTAPDMFSNGASSSTSPHNPTLTTFALNANDALKVAISDSQKHGDGSGAFVTYAVNSKTTLETFPRSTMSTRRRFQDFVWLHRTLTEEYPACIIPPLPGKHRMEYITGDRFSSEFIEKRRHSLQTYMNRITRHPTLQSSVAMKKFLETGDLQGADAASKNRDSHVFEAISDVILNVTTKVRKPDERFVEFKDSVDKFEDNLKTVERLHVKLLKEQADLEYETSEFQGSLLTMGSMETQITEPLTGFSNTVREIAKLLKEKSQREEADFVSGIREYIAYCQSVKEVLRVRDQKQVDFEELERYLGQDVADREKTRSGRSDGSLTGYIRDKYNDFRNINQEQARKAKLDKLEVKITELEEAVEQSNRISTAFSHEVIKEMDLFNSVKVEDFKDILRDYTESQMEFYQKGLKVWDQIIPTLQNMQLDTADGDTARE</sequence>
<evidence type="ECO:0000313" key="13">
    <source>
        <dbReference type="EMBL" id="TPX59776.1"/>
    </source>
</evidence>
<dbReference type="GO" id="GO:0032456">
    <property type="term" value="P:endocytic recycling"/>
    <property type="evidence" value="ECO:0007669"/>
    <property type="project" value="TreeGrafter"/>
</dbReference>
<dbReference type="EMBL" id="QEAQ01000021">
    <property type="protein sequence ID" value="TPX59776.1"/>
    <property type="molecule type" value="Genomic_DNA"/>
</dbReference>
<dbReference type="GO" id="GO:0035091">
    <property type="term" value="F:phosphatidylinositol binding"/>
    <property type="evidence" value="ECO:0007669"/>
    <property type="project" value="InterPro"/>
</dbReference>
<protein>
    <recommendedName>
        <fullName evidence="8">Sorting nexin-4</fullName>
    </recommendedName>
    <alternativeName>
        <fullName evidence="9">Autophagy-related protein 24</fullName>
    </alternativeName>
</protein>
<keyword evidence="10" id="KW-0175">Coiled coil</keyword>
<evidence type="ECO:0000256" key="8">
    <source>
        <dbReference type="ARBA" id="ARBA00040748"/>
    </source>
</evidence>
<feature type="coiled-coil region" evidence="10">
    <location>
        <begin position="367"/>
        <end position="394"/>
    </location>
</feature>
<comment type="similarity">
    <text evidence="3">Belongs to the sorting nexin family.</text>
</comment>
<organism evidence="13 14">
    <name type="scientific">Powellomyces hirtus</name>
    <dbReference type="NCBI Taxonomy" id="109895"/>
    <lineage>
        <taxon>Eukaryota</taxon>
        <taxon>Fungi</taxon>
        <taxon>Fungi incertae sedis</taxon>
        <taxon>Chytridiomycota</taxon>
        <taxon>Chytridiomycota incertae sedis</taxon>
        <taxon>Chytridiomycetes</taxon>
        <taxon>Spizellomycetales</taxon>
        <taxon>Powellomycetaceae</taxon>
        <taxon>Powellomyces</taxon>
    </lineage>
</organism>
<evidence type="ECO:0000256" key="2">
    <source>
        <dbReference type="ARBA" id="ARBA00004496"/>
    </source>
</evidence>
<dbReference type="GO" id="GO:0000407">
    <property type="term" value="C:phagophore assembly site"/>
    <property type="evidence" value="ECO:0007669"/>
    <property type="project" value="TreeGrafter"/>
</dbReference>
<dbReference type="Pfam" id="PF09325">
    <property type="entry name" value="Vps5"/>
    <property type="match status" value="2"/>
</dbReference>
<dbReference type="AlphaFoldDB" id="A0A507E7G0"/>
<feature type="domain" description="PX" evidence="12">
    <location>
        <begin position="59"/>
        <end position="181"/>
    </location>
</feature>
<dbReference type="GO" id="GO:0015031">
    <property type="term" value="P:protein transport"/>
    <property type="evidence" value="ECO:0007669"/>
    <property type="project" value="TreeGrafter"/>
</dbReference>
<keyword evidence="14" id="KW-1185">Reference proteome</keyword>
<feature type="region of interest" description="Disordered" evidence="11">
    <location>
        <begin position="26"/>
        <end position="47"/>
    </location>
</feature>
<comment type="subcellular location">
    <subcellularLocation>
        <location evidence="2">Cytoplasm</location>
    </subcellularLocation>
    <subcellularLocation>
        <location evidence="1">Endomembrane system</location>
        <topology evidence="1">Peripheral membrane protein</topology>
    </subcellularLocation>
</comment>
<dbReference type="SUPFAM" id="SSF64268">
    <property type="entry name" value="PX domain"/>
    <property type="match status" value="1"/>
</dbReference>
<dbReference type="GO" id="GO:0034727">
    <property type="term" value="P:piecemeal microautophagy of the nucleus"/>
    <property type="evidence" value="ECO:0007669"/>
    <property type="project" value="TreeGrafter"/>
</dbReference>
<evidence type="ECO:0000313" key="14">
    <source>
        <dbReference type="Proteomes" id="UP000318582"/>
    </source>
</evidence>
<evidence type="ECO:0000256" key="1">
    <source>
        <dbReference type="ARBA" id="ARBA00004184"/>
    </source>
</evidence>
<dbReference type="InterPro" id="IPR015404">
    <property type="entry name" value="Vps5_C"/>
</dbReference>
<evidence type="ECO:0000256" key="10">
    <source>
        <dbReference type="SAM" id="Coils"/>
    </source>
</evidence>
<dbReference type="Proteomes" id="UP000318582">
    <property type="component" value="Unassembled WGS sequence"/>
</dbReference>
<dbReference type="STRING" id="109895.A0A507E7G0"/>
<keyword evidence="7" id="KW-0472">Membrane</keyword>
<reference evidence="13 14" key="1">
    <citation type="journal article" date="2019" name="Sci. Rep.">
        <title>Comparative genomics of chytrid fungi reveal insights into the obligate biotrophic and pathogenic lifestyle of Synchytrium endobioticum.</title>
        <authorList>
            <person name="van de Vossenberg B.T.L.H."/>
            <person name="Warris S."/>
            <person name="Nguyen H.D.T."/>
            <person name="van Gent-Pelzer M.P.E."/>
            <person name="Joly D.L."/>
            <person name="van de Geest H.C."/>
            <person name="Bonants P.J.M."/>
            <person name="Smith D.S."/>
            <person name="Levesque C.A."/>
            <person name="van der Lee T.A.J."/>
        </authorList>
    </citation>
    <scope>NUCLEOTIDE SEQUENCE [LARGE SCALE GENOMIC DNA]</scope>
    <source>
        <strain evidence="13 14">CBS 809.83</strain>
    </source>
</reference>
<dbReference type="Gene3D" id="3.30.1520.10">
    <property type="entry name" value="Phox-like domain"/>
    <property type="match status" value="1"/>
</dbReference>
<gene>
    <name evidence="13" type="ORF">PhCBS80983_g02221</name>
</gene>
<accession>A0A507E7G0</accession>
<dbReference type="PANTHER" id="PTHR45949:SF2">
    <property type="entry name" value="SORTING NEXIN-4"/>
    <property type="match status" value="1"/>
</dbReference>
<proteinExistence type="inferred from homology"/>
<evidence type="ECO:0000256" key="7">
    <source>
        <dbReference type="ARBA" id="ARBA00023136"/>
    </source>
</evidence>
<evidence type="ECO:0000259" key="12">
    <source>
        <dbReference type="PROSITE" id="PS50195"/>
    </source>
</evidence>
<name>A0A507E7G0_9FUNG</name>
<dbReference type="InterPro" id="IPR027267">
    <property type="entry name" value="AH/BAR_dom_sf"/>
</dbReference>
<evidence type="ECO:0000256" key="5">
    <source>
        <dbReference type="ARBA" id="ARBA00022490"/>
    </source>
</evidence>
<evidence type="ECO:0000256" key="6">
    <source>
        <dbReference type="ARBA" id="ARBA00023121"/>
    </source>
</evidence>
<evidence type="ECO:0000256" key="4">
    <source>
        <dbReference type="ARBA" id="ARBA00022448"/>
    </source>
</evidence>
<evidence type="ECO:0000256" key="3">
    <source>
        <dbReference type="ARBA" id="ARBA00010883"/>
    </source>
</evidence>
<dbReference type="GO" id="GO:0000422">
    <property type="term" value="P:autophagy of mitochondrion"/>
    <property type="evidence" value="ECO:0007669"/>
    <property type="project" value="TreeGrafter"/>
</dbReference>
<keyword evidence="6" id="KW-0446">Lipid-binding</keyword>